<sequence>MFNPGAMYALLMVVLPLADFGSIAQPTPYSILGVTVASTRGQIDDAYNDLLQTLQKQNKKGLWSGKGDQELFAKQKGEFHEAYVTITDPLERCYWHRDTGVRDWYGVPALCWDEIVRDKLQMLRDAIAQEDFYKLTWWPRSSKYAPFPMAEPETEPVEATETSTKQKASVPTTETHVRKPSEVKSVTEVVAKITSRSTSTMVNVRVKSVSISNTAGSTISALSYTVTVLIPSFRSWLGTTIPAIHSTVSTTAQSILASFPILVSYSQAAVTQVTSWLIIFWAYICLAAATARSYLTTSFKLVRKYLMPLAPSPSSDTIPTENKPQPTIRPDAGFNVDIVKYLDGEKETVLAKLTSLLPNYDGTTTVLLPGTTNPLRYQSQFGSSASSNLVTEPVQITKPATVQFKVSTTSSSSLSSTLNNAFKWKND</sequence>
<evidence type="ECO:0000256" key="1">
    <source>
        <dbReference type="SAM" id="MobiDB-lite"/>
    </source>
</evidence>
<feature type="compositionally biased region" description="Polar residues" evidence="1">
    <location>
        <begin position="165"/>
        <end position="174"/>
    </location>
</feature>
<accession>A0AA40EE03</accession>
<evidence type="ECO:0000256" key="3">
    <source>
        <dbReference type="SAM" id="SignalP"/>
    </source>
</evidence>
<dbReference type="AlphaFoldDB" id="A0AA40EE03"/>
<name>A0AA40EE03_9PEZI</name>
<gene>
    <name evidence="4" type="ORF">B0T21DRAFT_288359</name>
</gene>
<keyword evidence="5" id="KW-1185">Reference proteome</keyword>
<reference evidence="4" key="1">
    <citation type="submission" date="2023-06" db="EMBL/GenBank/DDBJ databases">
        <title>Genome-scale phylogeny and comparative genomics of the fungal order Sordariales.</title>
        <authorList>
            <consortium name="Lawrence Berkeley National Laboratory"/>
            <person name="Hensen N."/>
            <person name="Bonometti L."/>
            <person name="Westerberg I."/>
            <person name="Brannstrom I.O."/>
            <person name="Guillou S."/>
            <person name="Cros-Aarteil S."/>
            <person name="Calhoun S."/>
            <person name="Haridas S."/>
            <person name="Kuo A."/>
            <person name="Mondo S."/>
            <person name="Pangilinan J."/>
            <person name="Riley R."/>
            <person name="Labutti K."/>
            <person name="Andreopoulos B."/>
            <person name="Lipzen A."/>
            <person name="Chen C."/>
            <person name="Yanf M."/>
            <person name="Daum C."/>
            <person name="Ng V."/>
            <person name="Clum A."/>
            <person name="Steindorff A."/>
            <person name="Ohm R."/>
            <person name="Martin F."/>
            <person name="Silar P."/>
            <person name="Natvig D."/>
            <person name="Lalanne C."/>
            <person name="Gautier V."/>
            <person name="Ament-Velasquez S.L."/>
            <person name="Kruys A."/>
            <person name="Hutchinson M.I."/>
            <person name="Powell A.J."/>
            <person name="Barry K."/>
            <person name="Miller A.N."/>
            <person name="Grigoriev I.V."/>
            <person name="Debuchy R."/>
            <person name="Gladieux P."/>
            <person name="Thoren M.H."/>
            <person name="Johannesson H."/>
        </authorList>
    </citation>
    <scope>NUCLEOTIDE SEQUENCE</scope>
    <source>
        <strain evidence="4">CBS 540.89</strain>
    </source>
</reference>
<organism evidence="4 5">
    <name type="scientific">Apiosordaria backusii</name>
    <dbReference type="NCBI Taxonomy" id="314023"/>
    <lineage>
        <taxon>Eukaryota</taxon>
        <taxon>Fungi</taxon>
        <taxon>Dikarya</taxon>
        <taxon>Ascomycota</taxon>
        <taxon>Pezizomycotina</taxon>
        <taxon>Sordariomycetes</taxon>
        <taxon>Sordariomycetidae</taxon>
        <taxon>Sordariales</taxon>
        <taxon>Lasiosphaeriaceae</taxon>
        <taxon>Apiosordaria</taxon>
    </lineage>
</organism>
<evidence type="ECO:0000313" key="5">
    <source>
        <dbReference type="Proteomes" id="UP001172159"/>
    </source>
</evidence>
<protein>
    <submittedName>
        <fullName evidence="4">Uncharacterized protein</fullName>
    </submittedName>
</protein>
<keyword evidence="3" id="KW-0732">Signal</keyword>
<feature type="transmembrane region" description="Helical" evidence="2">
    <location>
        <begin position="273"/>
        <end position="295"/>
    </location>
</feature>
<keyword evidence="2" id="KW-0472">Membrane</keyword>
<feature type="chain" id="PRO_5041313415" evidence="3">
    <location>
        <begin position="25"/>
        <end position="427"/>
    </location>
</feature>
<dbReference type="EMBL" id="JAUKTV010000006">
    <property type="protein sequence ID" value="KAK0736445.1"/>
    <property type="molecule type" value="Genomic_DNA"/>
</dbReference>
<keyword evidence="2" id="KW-0812">Transmembrane</keyword>
<evidence type="ECO:0000313" key="4">
    <source>
        <dbReference type="EMBL" id="KAK0736445.1"/>
    </source>
</evidence>
<evidence type="ECO:0000256" key="2">
    <source>
        <dbReference type="SAM" id="Phobius"/>
    </source>
</evidence>
<feature type="signal peptide" evidence="3">
    <location>
        <begin position="1"/>
        <end position="24"/>
    </location>
</feature>
<comment type="caution">
    <text evidence="4">The sequence shown here is derived from an EMBL/GenBank/DDBJ whole genome shotgun (WGS) entry which is preliminary data.</text>
</comment>
<keyword evidence="2" id="KW-1133">Transmembrane helix</keyword>
<proteinExistence type="predicted"/>
<dbReference type="Proteomes" id="UP001172159">
    <property type="component" value="Unassembled WGS sequence"/>
</dbReference>
<feature type="region of interest" description="Disordered" evidence="1">
    <location>
        <begin position="150"/>
        <end position="178"/>
    </location>
</feature>